<sequence length="380" mass="41889">MFNVPTDLLTVSDLTYRIKEVLEYEPELQDVTVRGEISNCTLHGSGHAYFTLKDEDAQLSCVMFRRYAETCNRSVFKHGTRVVAQGSVTVYPQRGNYQLMVTGLRADGEGDLYQEFLRRKEKLLAEGLFDPSHKKPLPPYPRTVGVITSPTGAVIQDVLRTLQRRFPAADVLLAPSLVQGEAAPASVMLALEGLVRRGGVDLVIIARGGGSAEDLWCFNDEGLARAVFACPLPVVSAIGHETDFTILDFVADVRAATPTAAAELAAPDRLDLLAALAGARQGMLTHLKYRLYNGLQQLDDLGDRINWQKKLLIERQHNQLDLLAATLRQHDPRLFLEKGFSMTLRNGKVVRSAAEARPGDVLETVLGDGRIRSVVVEEDK</sequence>
<reference evidence="8" key="1">
    <citation type="submission" date="2020-02" db="EMBL/GenBank/DDBJ databases">
        <authorList>
            <person name="Meier V. D."/>
        </authorList>
    </citation>
    <scope>NUCLEOTIDE SEQUENCE</scope>
    <source>
        <strain evidence="8">AVDCRST_MAG56</strain>
    </source>
</reference>
<dbReference type="GO" id="GO:0008855">
    <property type="term" value="F:exodeoxyribonuclease VII activity"/>
    <property type="evidence" value="ECO:0007669"/>
    <property type="project" value="UniProtKB-UniRule"/>
</dbReference>
<dbReference type="InterPro" id="IPR020579">
    <property type="entry name" value="Exonuc_VII_lsu_C"/>
</dbReference>
<evidence type="ECO:0000256" key="5">
    <source>
        <dbReference type="HAMAP-Rule" id="MF_00378"/>
    </source>
</evidence>
<keyword evidence="1 5" id="KW-0963">Cytoplasm</keyword>
<protein>
    <recommendedName>
        <fullName evidence="5">Exodeoxyribonuclease 7 large subunit</fullName>
        <ecNumber evidence="5">3.1.11.6</ecNumber>
    </recommendedName>
    <alternativeName>
        <fullName evidence="5">Exodeoxyribonuclease VII large subunit</fullName>
        <shortName evidence="5">Exonuclease VII large subunit</shortName>
    </alternativeName>
</protein>
<accession>A0A6J4IT07</accession>
<dbReference type="NCBIfam" id="TIGR00237">
    <property type="entry name" value="xseA"/>
    <property type="match status" value="1"/>
</dbReference>
<dbReference type="GO" id="GO:0006308">
    <property type="term" value="P:DNA catabolic process"/>
    <property type="evidence" value="ECO:0007669"/>
    <property type="project" value="UniProtKB-UniRule"/>
</dbReference>
<evidence type="ECO:0000256" key="1">
    <source>
        <dbReference type="ARBA" id="ARBA00022490"/>
    </source>
</evidence>
<dbReference type="EC" id="3.1.11.6" evidence="5"/>
<comment type="catalytic activity">
    <reaction evidence="5">
        <text>Exonucleolytic cleavage in either 5'- to 3'- or 3'- to 5'-direction to yield nucleoside 5'-phosphates.</text>
        <dbReference type="EC" id="3.1.11.6"/>
    </reaction>
</comment>
<evidence type="ECO:0000256" key="2">
    <source>
        <dbReference type="ARBA" id="ARBA00022722"/>
    </source>
</evidence>
<comment type="similarity">
    <text evidence="5">Belongs to the XseA family.</text>
</comment>
<dbReference type="HAMAP" id="MF_00378">
    <property type="entry name" value="Exonuc_7_L"/>
    <property type="match status" value="1"/>
</dbReference>
<comment type="subunit">
    <text evidence="5">Heterooligomer composed of large and small subunits.</text>
</comment>
<gene>
    <name evidence="5" type="primary">xseA</name>
    <name evidence="8" type="ORF">AVDCRST_MAG56-2539</name>
</gene>
<comment type="function">
    <text evidence="5">Bidirectionally degrades single-stranded DNA into large acid-insoluble oligonucleotides, which are then degraded further into small acid-soluble oligonucleotides.</text>
</comment>
<comment type="subcellular location">
    <subcellularLocation>
        <location evidence="5">Cytoplasm</location>
    </subcellularLocation>
</comment>
<dbReference type="PANTHER" id="PTHR30008">
    <property type="entry name" value="EXODEOXYRIBONUCLEASE 7 LARGE SUBUNIT"/>
    <property type="match status" value="1"/>
</dbReference>
<evidence type="ECO:0000313" key="8">
    <source>
        <dbReference type="EMBL" id="CAA9261090.1"/>
    </source>
</evidence>
<dbReference type="EMBL" id="CADCTQ010000222">
    <property type="protein sequence ID" value="CAA9261090.1"/>
    <property type="molecule type" value="Genomic_DNA"/>
</dbReference>
<evidence type="ECO:0000259" key="7">
    <source>
        <dbReference type="Pfam" id="PF13742"/>
    </source>
</evidence>
<dbReference type="InterPro" id="IPR003753">
    <property type="entry name" value="Exonuc_VII_L"/>
</dbReference>
<dbReference type="PANTHER" id="PTHR30008:SF0">
    <property type="entry name" value="EXODEOXYRIBONUCLEASE 7 LARGE SUBUNIT"/>
    <property type="match status" value="1"/>
</dbReference>
<dbReference type="Pfam" id="PF02601">
    <property type="entry name" value="Exonuc_VII_L"/>
    <property type="match status" value="1"/>
</dbReference>
<evidence type="ECO:0000256" key="3">
    <source>
        <dbReference type="ARBA" id="ARBA00022801"/>
    </source>
</evidence>
<organism evidence="8">
    <name type="scientific">uncultured Cytophagales bacterium</name>
    <dbReference type="NCBI Taxonomy" id="158755"/>
    <lineage>
        <taxon>Bacteria</taxon>
        <taxon>Pseudomonadati</taxon>
        <taxon>Bacteroidota</taxon>
        <taxon>Sphingobacteriia</taxon>
        <taxon>Sphingobacteriales</taxon>
        <taxon>environmental samples</taxon>
    </lineage>
</organism>
<dbReference type="GO" id="GO:0005737">
    <property type="term" value="C:cytoplasm"/>
    <property type="evidence" value="ECO:0007669"/>
    <property type="project" value="UniProtKB-SubCell"/>
</dbReference>
<name>A0A6J4IT07_9SPHI</name>
<dbReference type="CDD" id="cd04489">
    <property type="entry name" value="ExoVII_LU_OBF"/>
    <property type="match status" value="1"/>
</dbReference>
<keyword evidence="3 5" id="KW-0378">Hydrolase</keyword>
<feature type="domain" description="Exonuclease VII large subunit C-terminal" evidence="6">
    <location>
        <begin position="128"/>
        <end position="329"/>
    </location>
</feature>
<keyword evidence="2 5" id="KW-0540">Nuclease</keyword>
<dbReference type="GO" id="GO:0009318">
    <property type="term" value="C:exodeoxyribonuclease VII complex"/>
    <property type="evidence" value="ECO:0007669"/>
    <property type="project" value="UniProtKB-UniRule"/>
</dbReference>
<dbReference type="AlphaFoldDB" id="A0A6J4IT07"/>
<keyword evidence="4 5" id="KW-0269">Exonuclease</keyword>
<dbReference type="GO" id="GO:0003676">
    <property type="term" value="F:nucleic acid binding"/>
    <property type="evidence" value="ECO:0007669"/>
    <property type="project" value="InterPro"/>
</dbReference>
<feature type="domain" description="OB-fold nucleic acid binding" evidence="7">
    <location>
        <begin position="9"/>
        <end position="103"/>
    </location>
</feature>
<evidence type="ECO:0000259" key="6">
    <source>
        <dbReference type="Pfam" id="PF02601"/>
    </source>
</evidence>
<dbReference type="Pfam" id="PF13742">
    <property type="entry name" value="tRNA_anti_2"/>
    <property type="match status" value="1"/>
</dbReference>
<evidence type="ECO:0000256" key="4">
    <source>
        <dbReference type="ARBA" id="ARBA00022839"/>
    </source>
</evidence>
<proteinExistence type="inferred from homology"/>
<dbReference type="InterPro" id="IPR025824">
    <property type="entry name" value="OB-fold_nuc-bd_dom"/>
</dbReference>